<dbReference type="Pfam" id="PF07938">
    <property type="entry name" value="Fungal_lectin"/>
    <property type="match status" value="1"/>
</dbReference>
<dbReference type="Proteomes" id="UP000664132">
    <property type="component" value="Unassembled WGS sequence"/>
</dbReference>
<evidence type="ECO:0000313" key="2">
    <source>
        <dbReference type="EMBL" id="KAG4415798.1"/>
    </source>
</evidence>
<evidence type="ECO:0008006" key="4">
    <source>
        <dbReference type="Google" id="ProtNLM"/>
    </source>
</evidence>
<dbReference type="EMBL" id="JAFJYH010000208">
    <property type="protein sequence ID" value="KAG4415798.1"/>
    <property type="molecule type" value="Genomic_DNA"/>
</dbReference>
<proteinExistence type="inferred from homology"/>
<keyword evidence="3" id="KW-1185">Reference proteome</keyword>
<name>A0A8H7W839_9HELO</name>
<gene>
    <name evidence="2" type="ORF">IFR04_011098</name>
</gene>
<protein>
    <recommendedName>
        <fullName evidence="4">Fucose-specific lectin</fullName>
    </recommendedName>
</protein>
<comment type="similarity">
    <text evidence="1">Belongs to the fungal fucose-specific lectin family.</text>
</comment>
<comment type="caution">
    <text evidence="2">The sequence shown here is derived from an EMBL/GenBank/DDBJ whole genome shotgun (WGS) entry which is preliminary data.</text>
</comment>
<accession>A0A8H7W839</accession>
<evidence type="ECO:0000256" key="1">
    <source>
        <dbReference type="ARBA" id="ARBA00009042"/>
    </source>
</evidence>
<dbReference type="Gene3D" id="2.120.10.70">
    <property type="entry name" value="Fucose-specific lectin"/>
    <property type="match status" value="1"/>
</dbReference>
<dbReference type="InterPro" id="IPR012475">
    <property type="entry name" value="Fungal_lectin"/>
</dbReference>
<organism evidence="2 3">
    <name type="scientific">Cadophora malorum</name>
    <dbReference type="NCBI Taxonomy" id="108018"/>
    <lineage>
        <taxon>Eukaryota</taxon>
        <taxon>Fungi</taxon>
        <taxon>Dikarya</taxon>
        <taxon>Ascomycota</taxon>
        <taxon>Pezizomycotina</taxon>
        <taxon>Leotiomycetes</taxon>
        <taxon>Helotiales</taxon>
        <taxon>Ploettnerulaceae</taxon>
        <taxon>Cadophora</taxon>
    </lineage>
</organism>
<dbReference type="AlphaFoldDB" id="A0A8H7W839"/>
<dbReference type="SUPFAM" id="SSF89372">
    <property type="entry name" value="Fucose-specific lectin"/>
    <property type="match status" value="1"/>
</dbReference>
<dbReference type="OrthoDB" id="3553465at2759"/>
<reference evidence="2" key="1">
    <citation type="submission" date="2021-02" db="EMBL/GenBank/DDBJ databases">
        <title>Genome sequence Cadophora malorum strain M34.</title>
        <authorList>
            <person name="Stefanovic E."/>
            <person name="Vu D."/>
            <person name="Scully C."/>
            <person name="Dijksterhuis J."/>
            <person name="Roader J."/>
            <person name="Houbraken J."/>
        </authorList>
    </citation>
    <scope>NUCLEOTIDE SEQUENCE</scope>
    <source>
        <strain evidence="2">M34</strain>
    </source>
</reference>
<sequence length="268" mass="28734">MFLEVFGSSHTTMLGIVEQLHSPLPSWTQLAAIASPALENVRLYFLSPDNKLRELCYDAGQSGGWFEGAVSAKNVAVAPYSQIAAVYLPNSAIRVFVQLPGDTIEEFSIDEGSGWYTGTNVGDAVSGTRIAATCYAVGDMPSMFIQKTDLTIWGTGTSGGGWFDLGLALPKQPARGVLAIVRVYYTAADNTIKEKIYNAGSNVGRWVEGTFSVKTIPGSNIDAVVWTKGNDNLFRAYLQQGEQVTAISEWAATAAWGQGYLALLPAMA</sequence>
<evidence type="ECO:0000313" key="3">
    <source>
        <dbReference type="Proteomes" id="UP000664132"/>
    </source>
</evidence>